<protein>
    <submittedName>
        <fullName evidence="1">Uncharacterized protein</fullName>
    </submittedName>
</protein>
<name>A0ABP0KWF3_9DINO</name>
<proteinExistence type="predicted"/>
<dbReference type="Proteomes" id="UP001642464">
    <property type="component" value="Unassembled WGS sequence"/>
</dbReference>
<keyword evidence="2" id="KW-1185">Reference proteome</keyword>
<evidence type="ECO:0000313" key="1">
    <source>
        <dbReference type="EMBL" id="CAK9031140.1"/>
    </source>
</evidence>
<gene>
    <name evidence="1" type="ORF">SCF082_LOCUS19523</name>
</gene>
<reference evidence="1 2" key="1">
    <citation type="submission" date="2024-02" db="EMBL/GenBank/DDBJ databases">
        <authorList>
            <person name="Chen Y."/>
            <person name="Shah S."/>
            <person name="Dougan E. K."/>
            <person name="Thang M."/>
            <person name="Chan C."/>
        </authorList>
    </citation>
    <scope>NUCLEOTIDE SEQUENCE [LARGE SCALE GENOMIC DNA]</scope>
</reference>
<dbReference type="EMBL" id="CAXAMM010013337">
    <property type="protein sequence ID" value="CAK9031140.1"/>
    <property type="molecule type" value="Genomic_DNA"/>
</dbReference>
<feature type="non-terminal residue" evidence="1">
    <location>
        <position position="1"/>
    </location>
</feature>
<accession>A0ABP0KWF3</accession>
<organism evidence="1 2">
    <name type="scientific">Durusdinium trenchii</name>
    <dbReference type="NCBI Taxonomy" id="1381693"/>
    <lineage>
        <taxon>Eukaryota</taxon>
        <taxon>Sar</taxon>
        <taxon>Alveolata</taxon>
        <taxon>Dinophyceae</taxon>
        <taxon>Suessiales</taxon>
        <taxon>Symbiodiniaceae</taxon>
        <taxon>Durusdinium</taxon>
    </lineage>
</organism>
<sequence length="51" mass="6438">SELLQQWRRLLFHQRQHHHHGFGPGFRLSNSHPDLWEWLSTDHGRWKRSRW</sequence>
<evidence type="ECO:0000313" key="2">
    <source>
        <dbReference type="Proteomes" id="UP001642464"/>
    </source>
</evidence>
<comment type="caution">
    <text evidence="1">The sequence shown here is derived from an EMBL/GenBank/DDBJ whole genome shotgun (WGS) entry which is preliminary data.</text>
</comment>
<feature type="non-terminal residue" evidence="1">
    <location>
        <position position="51"/>
    </location>
</feature>